<dbReference type="InterPro" id="IPR029063">
    <property type="entry name" value="SAM-dependent_MTases_sf"/>
</dbReference>
<evidence type="ECO:0000259" key="1">
    <source>
        <dbReference type="Pfam" id="PF08241"/>
    </source>
</evidence>
<dbReference type="RefSeq" id="WP_167940162.1">
    <property type="nucleotide sequence ID" value="NZ_JAATJA010000001.1"/>
</dbReference>
<dbReference type="GO" id="GO:0032259">
    <property type="term" value="P:methylation"/>
    <property type="evidence" value="ECO:0007669"/>
    <property type="project" value="UniProtKB-KW"/>
</dbReference>
<dbReference type="SUPFAM" id="SSF48208">
    <property type="entry name" value="Six-hairpin glycosidases"/>
    <property type="match status" value="1"/>
</dbReference>
<proteinExistence type="predicted"/>
<sequence length="681" mass="75701">MRESELLKVNLCCGPVLLDGWVNVDVNPGADVTLDLERALLPFADGSVGVLACISAINYFDRQRAQEIINDVHRVLAPGGIARFATQDLNVLARHYLERDTTFWFQAGANGEQRFPGETFGEKLNEFFYGFFSGAKHCKQVYDYESLRLLFERAGFTCIEQRDYRDSRIPEVDRIDNRPEQMFFLEAVKGGGTSACAGKGESARHFADRGAARMASGEAEQGWQDILHALDIDITDRAAALTALNIIRRDGRPEDALCLIHEFLAEAPDDRVFQRMRASFEEVAESEGPGAQALGNARRRLDALNERENRILSHRQHLDACMNWLRRAYGATADDGVSAAYFMDRKEWDVSYPETTGYIIPNFLAYARITGDRTWFDMAVDMGDWEAAIQSPTGGAGEPIGVFHRRPRVFNTGQVMLGWMALHAATGEARFLECAVRAGDFVVRNLERDGRWINYTYAGPKTYKSRVAWALLELHELTGDDAPLRAAVRSVEWIVSRFRPGGWLEDCSLHDPHMPLTHLIGYALGGLLEIVLKEPRGIEAGVVLPHLLAAADRLAGIVLRGRGERTGSRFGVSATFDPQWRPGVPWSCVTGNAQLAWFLYKMSVVTGNSGFRAAADSLLDDVKRLHLVDGVDDAQLRGGLPGADPVGAPYCPYSIPNWGVKFFADSLLQRLLPEAQLKYLG</sequence>
<dbReference type="Proteomes" id="UP000580856">
    <property type="component" value="Unassembled WGS sequence"/>
</dbReference>
<dbReference type="GO" id="GO:0005975">
    <property type="term" value="P:carbohydrate metabolic process"/>
    <property type="evidence" value="ECO:0007669"/>
    <property type="project" value="InterPro"/>
</dbReference>
<feature type="domain" description="Methyltransferase type 11" evidence="1">
    <location>
        <begin position="35"/>
        <end position="82"/>
    </location>
</feature>
<name>A0A846QNU3_9BACT</name>
<accession>A0A846QNU3</accession>
<organism evidence="2 3">
    <name type="scientific">Desulfobaculum xiamenense</name>
    <dbReference type="NCBI Taxonomy" id="995050"/>
    <lineage>
        <taxon>Bacteria</taxon>
        <taxon>Pseudomonadati</taxon>
        <taxon>Thermodesulfobacteriota</taxon>
        <taxon>Desulfovibrionia</taxon>
        <taxon>Desulfovibrionales</taxon>
        <taxon>Desulfovibrionaceae</taxon>
        <taxon>Desulfobaculum</taxon>
    </lineage>
</organism>
<keyword evidence="3" id="KW-1185">Reference proteome</keyword>
<keyword evidence="2" id="KW-0808">Transferase</keyword>
<evidence type="ECO:0000313" key="2">
    <source>
        <dbReference type="EMBL" id="NJB67075.1"/>
    </source>
</evidence>
<reference evidence="2 3" key="1">
    <citation type="submission" date="2020-03" db="EMBL/GenBank/DDBJ databases">
        <title>Genomic Encyclopedia of Type Strains, Phase IV (KMG-IV): sequencing the most valuable type-strain genomes for metagenomic binning, comparative biology and taxonomic classification.</title>
        <authorList>
            <person name="Goeker M."/>
        </authorList>
    </citation>
    <scope>NUCLEOTIDE SEQUENCE [LARGE SCALE GENOMIC DNA]</scope>
    <source>
        <strain evidence="2 3">DSM 24233</strain>
    </source>
</reference>
<dbReference type="Gene3D" id="3.40.50.150">
    <property type="entry name" value="Vaccinia Virus protein VP39"/>
    <property type="match status" value="1"/>
</dbReference>
<dbReference type="Pfam" id="PF08241">
    <property type="entry name" value="Methyltransf_11"/>
    <property type="match status" value="1"/>
</dbReference>
<evidence type="ECO:0000313" key="3">
    <source>
        <dbReference type="Proteomes" id="UP000580856"/>
    </source>
</evidence>
<dbReference type="EMBL" id="JAATJA010000001">
    <property type="protein sequence ID" value="NJB67075.1"/>
    <property type="molecule type" value="Genomic_DNA"/>
</dbReference>
<protein>
    <submittedName>
        <fullName evidence="2">Putative SAM-dependent methyltransferase</fullName>
    </submittedName>
</protein>
<gene>
    <name evidence="2" type="ORF">GGQ74_000715</name>
</gene>
<dbReference type="AlphaFoldDB" id="A0A846QNU3"/>
<dbReference type="Gene3D" id="1.50.10.20">
    <property type="match status" value="1"/>
</dbReference>
<comment type="caution">
    <text evidence="2">The sequence shown here is derived from an EMBL/GenBank/DDBJ whole genome shotgun (WGS) entry which is preliminary data.</text>
</comment>
<dbReference type="InterPro" id="IPR008928">
    <property type="entry name" value="6-hairpin_glycosidase_sf"/>
</dbReference>
<keyword evidence="2" id="KW-0489">Methyltransferase</keyword>
<dbReference type="SUPFAM" id="SSF53335">
    <property type="entry name" value="S-adenosyl-L-methionine-dependent methyltransferases"/>
    <property type="match status" value="1"/>
</dbReference>
<dbReference type="GO" id="GO:0008757">
    <property type="term" value="F:S-adenosylmethionine-dependent methyltransferase activity"/>
    <property type="evidence" value="ECO:0007669"/>
    <property type="project" value="InterPro"/>
</dbReference>
<dbReference type="InterPro" id="IPR013216">
    <property type="entry name" value="Methyltransf_11"/>
</dbReference>